<feature type="signal peptide" evidence="2">
    <location>
        <begin position="1"/>
        <end position="21"/>
    </location>
</feature>
<dbReference type="PROSITE" id="PS51257">
    <property type="entry name" value="PROKAR_LIPOPROTEIN"/>
    <property type="match status" value="1"/>
</dbReference>
<feature type="chain" id="PRO_5038411622" description="DUF4829 domain-containing protein" evidence="2">
    <location>
        <begin position="22"/>
        <end position="207"/>
    </location>
</feature>
<evidence type="ECO:0000313" key="5">
    <source>
        <dbReference type="Proteomes" id="UP000002730"/>
    </source>
</evidence>
<dbReference type="Pfam" id="PF16111">
    <property type="entry name" value="DUF4829"/>
    <property type="match status" value="1"/>
</dbReference>
<proteinExistence type="predicted"/>
<dbReference type="OrthoDB" id="1911138at2"/>
<evidence type="ECO:0000256" key="2">
    <source>
        <dbReference type="SAM" id="SignalP"/>
    </source>
</evidence>
<feature type="region of interest" description="Disordered" evidence="1">
    <location>
        <begin position="25"/>
        <end position="45"/>
    </location>
</feature>
<dbReference type="AlphaFoldDB" id="D9SR63"/>
<feature type="compositionally biased region" description="Polar residues" evidence="1">
    <location>
        <begin position="32"/>
        <end position="45"/>
    </location>
</feature>
<keyword evidence="2" id="KW-0732">Signal</keyword>
<feature type="domain" description="DUF4829" evidence="3">
    <location>
        <begin position="116"/>
        <end position="202"/>
    </location>
</feature>
<dbReference type="Proteomes" id="UP000002730">
    <property type="component" value="Chromosome"/>
</dbReference>
<dbReference type="InterPro" id="IPR032256">
    <property type="entry name" value="DUF4829"/>
</dbReference>
<reference evidence="4 5" key="1">
    <citation type="submission" date="2010-08" db="EMBL/GenBank/DDBJ databases">
        <title>Complete sequence of Clostridium cellulovorans 743B.</title>
        <authorList>
            <consortium name="US DOE Joint Genome Institute"/>
            <person name="Lucas S."/>
            <person name="Copeland A."/>
            <person name="Lapidus A."/>
            <person name="Cheng J.-F."/>
            <person name="Bruce D."/>
            <person name="Goodwin L."/>
            <person name="Pitluck S."/>
            <person name="Chertkov O."/>
            <person name="Detter J.C."/>
            <person name="Han C."/>
            <person name="Tapia R."/>
            <person name="Land M."/>
            <person name="Hauser L."/>
            <person name="Chang Y.-J."/>
            <person name="Jeffries C."/>
            <person name="Kyrpides N."/>
            <person name="Ivanova N."/>
            <person name="Mikhailova N."/>
            <person name="Hemme C.L."/>
            <person name="Woyke T."/>
        </authorList>
    </citation>
    <scope>NUCLEOTIDE SEQUENCE [LARGE SCALE GENOMIC DNA]</scope>
    <source>
        <strain evidence="5">ATCC 35296 / DSM 3052 / OCM 3 / 743B</strain>
    </source>
</reference>
<dbReference type="EMBL" id="CP002160">
    <property type="protein sequence ID" value="ADL50351.1"/>
    <property type="molecule type" value="Genomic_DNA"/>
</dbReference>
<dbReference type="eggNOG" id="ENOG50323U0">
    <property type="taxonomic scope" value="Bacteria"/>
</dbReference>
<accession>D9SR63</accession>
<dbReference type="KEGG" id="ccb:Clocel_0580"/>
<name>D9SR63_CLOC7</name>
<gene>
    <name evidence="4" type="ordered locus">Clocel_0580</name>
</gene>
<protein>
    <recommendedName>
        <fullName evidence="3">DUF4829 domain-containing protein</fullName>
    </recommendedName>
</protein>
<sequence>MLNNKKSLLSIFLVIALFTGAGCSKTEKPVKESSTANSSLSDGTSNVSASYELEYHNDTRFFKAEIEPKSDAEKVILDKFKIQINDKYDELSKLFIDSPEFNNQSQIYKNLFDEGEYAEAITIHSLKKLSEEEYSNNPDFISYNFMDTINKFNPYEFQVIEVNYTIKLTDKYASAAQWSNGNWTRDFIVVQEKENTPWRIFDIYGYH</sequence>
<keyword evidence="5" id="KW-1185">Reference proteome</keyword>
<organism evidence="4 5">
    <name type="scientific">Clostridium cellulovorans (strain ATCC 35296 / DSM 3052 / OCM 3 / 743B)</name>
    <dbReference type="NCBI Taxonomy" id="573061"/>
    <lineage>
        <taxon>Bacteria</taxon>
        <taxon>Bacillati</taxon>
        <taxon>Bacillota</taxon>
        <taxon>Clostridia</taxon>
        <taxon>Eubacteriales</taxon>
        <taxon>Clostridiaceae</taxon>
        <taxon>Clostridium</taxon>
    </lineage>
</organism>
<dbReference type="HOGENOM" id="CLU_1324503_0_0_9"/>
<evidence type="ECO:0000256" key="1">
    <source>
        <dbReference type="SAM" id="MobiDB-lite"/>
    </source>
</evidence>
<evidence type="ECO:0000313" key="4">
    <source>
        <dbReference type="EMBL" id="ADL50351.1"/>
    </source>
</evidence>
<evidence type="ECO:0000259" key="3">
    <source>
        <dbReference type="Pfam" id="PF16111"/>
    </source>
</evidence>